<dbReference type="PANTHER" id="PTHR43019:SF23">
    <property type="entry name" value="PROTEASE DO-LIKE 5, CHLOROPLASTIC"/>
    <property type="match status" value="1"/>
</dbReference>
<reference evidence="4" key="1">
    <citation type="journal article" date="2019" name="Int. J. Syst. Evol. Microbiol.">
        <title>The Global Catalogue of Microorganisms (GCM) 10K type strain sequencing project: providing services to taxonomists for standard genome sequencing and annotation.</title>
        <authorList>
            <consortium name="The Broad Institute Genomics Platform"/>
            <consortium name="The Broad Institute Genome Sequencing Center for Infectious Disease"/>
            <person name="Wu L."/>
            <person name="Ma J."/>
        </authorList>
    </citation>
    <scope>NUCLEOTIDE SEQUENCE [LARGE SCALE GENOMIC DNA]</scope>
    <source>
        <strain evidence="4">CGMCC 1.15419</strain>
    </source>
</reference>
<sequence>MRMRKIAAISVVIGIAASPSHSFTVEDMWGEFDAASLTYDEKRFLQISLAFEGTYTALMDGAWGKGSQRSLEEWAVRNDLDLPVENWEVVLLATGGLERFEAQGWEQRYFEPMDMSFAVPAGQMQAQPSSDAFLNYAHTASSLRYSLTIGDLPQVTQIHNYALGSALAISTPYTLRRDAVQITSVEQPEGKLLYVRSDLRRGGWSTIVLSVLTGDRHLLNAVSGSIAKGRPAPFDLPTGGKIATGIGSMATILKELEDDKADGGADALTMERGMTVPPAAPVTPQQPVVAAPQPMPAAPAEPTKTGNGTGFVVSAEGHLLTNAHVVEGCESLEVAGHPVQVLSVDEGFDLALLGGAPLSADVAAFAPRPASLNADITVAGYPLNGLLSGLNVTRGSVTGLKGLGGDATTMQISAPVQPGNSGGPAVDSSGRVVGVVVAKLDAKRVADATGDIPQNVNFAIRGEIAKLFLFQNGVEPVIAEDLAQPLDPVETARHLDQVTRLVECFGTVR</sequence>
<evidence type="ECO:0000256" key="2">
    <source>
        <dbReference type="SAM" id="SignalP"/>
    </source>
</evidence>
<feature type="signal peptide" evidence="2">
    <location>
        <begin position="1"/>
        <end position="22"/>
    </location>
</feature>
<dbReference type="PRINTS" id="PR00834">
    <property type="entry name" value="PROTEASES2C"/>
</dbReference>
<dbReference type="Pfam" id="PF13365">
    <property type="entry name" value="Trypsin_2"/>
    <property type="match status" value="1"/>
</dbReference>
<dbReference type="InterPro" id="IPR009003">
    <property type="entry name" value="Peptidase_S1_PA"/>
</dbReference>
<evidence type="ECO:0000256" key="1">
    <source>
        <dbReference type="SAM" id="MobiDB-lite"/>
    </source>
</evidence>
<proteinExistence type="predicted"/>
<accession>A0ABQ1VLI4</accession>
<dbReference type="Proteomes" id="UP000640509">
    <property type="component" value="Unassembled WGS sequence"/>
</dbReference>
<keyword evidence="4" id="KW-1185">Reference proteome</keyword>
<dbReference type="InterPro" id="IPR043504">
    <property type="entry name" value="Peptidase_S1_PA_chymotrypsin"/>
</dbReference>
<dbReference type="Gene3D" id="2.40.10.10">
    <property type="entry name" value="Trypsin-like serine proteases"/>
    <property type="match status" value="2"/>
</dbReference>
<evidence type="ECO:0008006" key="5">
    <source>
        <dbReference type="Google" id="ProtNLM"/>
    </source>
</evidence>
<organism evidence="3 4">
    <name type="scientific">Paracoccus acridae</name>
    <dbReference type="NCBI Taxonomy" id="1795310"/>
    <lineage>
        <taxon>Bacteria</taxon>
        <taxon>Pseudomonadati</taxon>
        <taxon>Pseudomonadota</taxon>
        <taxon>Alphaproteobacteria</taxon>
        <taxon>Rhodobacterales</taxon>
        <taxon>Paracoccaceae</taxon>
        <taxon>Paracoccus</taxon>
    </lineage>
</organism>
<dbReference type="SUPFAM" id="SSF50494">
    <property type="entry name" value="Trypsin-like serine proteases"/>
    <property type="match status" value="1"/>
</dbReference>
<gene>
    <name evidence="3" type="ORF">GCM10011402_31760</name>
</gene>
<comment type="caution">
    <text evidence="3">The sequence shown here is derived from an EMBL/GenBank/DDBJ whole genome shotgun (WGS) entry which is preliminary data.</text>
</comment>
<evidence type="ECO:0000313" key="4">
    <source>
        <dbReference type="Proteomes" id="UP000640509"/>
    </source>
</evidence>
<name>A0ABQ1VLI4_9RHOB</name>
<feature type="region of interest" description="Disordered" evidence="1">
    <location>
        <begin position="277"/>
        <end position="303"/>
    </location>
</feature>
<feature type="compositionally biased region" description="Low complexity" evidence="1">
    <location>
        <begin position="282"/>
        <end position="292"/>
    </location>
</feature>
<dbReference type="EMBL" id="BMIV01000015">
    <property type="protein sequence ID" value="GGF76637.1"/>
    <property type="molecule type" value="Genomic_DNA"/>
</dbReference>
<feature type="chain" id="PRO_5047399607" description="Serine protease" evidence="2">
    <location>
        <begin position="23"/>
        <end position="509"/>
    </location>
</feature>
<evidence type="ECO:0000313" key="3">
    <source>
        <dbReference type="EMBL" id="GGF76637.1"/>
    </source>
</evidence>
<keyword evidence="2" id="KW-0732">Signal</keyword>
<dbReference type="PANTHER" id="PTHR43019">
    <property type="entry name" value="SERINE ENDOPROTEASE DEGS"/>
    <property type="match status" value="1"/>
</dbReference>
<protein>
    <recommendedName>
        <fullName evidence="5">Serine protease</fullName>
    </recommendedName>
</protein>
<dbReference type="InterPro" id="IPR001940">
    <property type="entry name" value="Peptidase_S1C"/>
</dbReference>